<evidence type="ECO:0000313" key="2">
    <source>
        <dbReference type="Proteomes" id="UP001303046"/>
    </source>
</evidence>
<sequence>MEKKEEKLDEGIIEWPLFQYDYLSEEGVKAVGDVPVKGSSTKLATYLSKDLQSVLNVSRSPERQTWIDWKSSERLNPDPIADCRTVC</sequence>
<dbReference type="EMBL" id="JAVFWL010000004">
    <property type="protein sequence ID" value="KAK6750801.1"/>
    <property type="molecule type" value="Genomic_DNA"/>
</dbReference>
<proteinExistence type="predicted"/>
<organism evidence="1 2">
    <name type="scientific">Necator americanus</name>
    <name type="common">Human hookworm</name>
    <dbReference type="NCBI Taxonomy" id="51031"/>
    <lineage>
        <taxon>Eukaryota</taxon>
        <taxon>Metazoa</taxon>
        <taxon>Ecdysozoa</taxon>
        <taxon>Nematoda</taxon>
        <taxon>Chromadorea</taxon>
        <taxon>Rhabditida</taxon>
        <taxon>Rhabditina</taxon>
        <taxon>Rhabditomorpha</taxon>
        <taxon>Strongyloidea</taxon>
        <taxon>Ancylostomatidae</taxon>
        <taxon>Bunostominae</taxon>
        <taxon>Necator</taxon>
    </lineage>
</organism>
<accession>A0ABR1DK12</accession>
<protein>
    <submittedName>
        <fullName evidence="1">Uncharacterized protein</fullName>
    </submittedName>
</protein>
<comment type="caution">
    <text evidence="1">The sequence shown here is derived from an EMBL/GenBank/DDBJ whole genome shotgun (WGS) entry which is preliminary data.</text>
</comment>
<evidence type="ECO:0000313" key="1">
    <source>
        <dbReference type="EMBL" id="KAK6750801.1"/>
    </source>
</evidence>
<name>A0ABR1DK12_NECAM</name>
<gene>
    <name evidence="1" type="primary">Necator_chrIV.g15939</name>
    <name evidence="1" type="ORF">RB195_002644</name>
</gene>
<keyword evidence="2" id="KW-1185">Reference proteome</keyword>
<dbReference type="Proteomes" id="UP001303046">
    <property type="component" value="Unassembled WGS sequence"/>
</dbReference>
<reference evidence="1 2" key="1">
    <citation type="submission" date="2023-08" db="EMBL/GenBank/DDBJ databases">
        <title>A Necator americanus chromosomal reference genome.</title>
        <authorList>
            <person name="Ilik V."/>
            <person name="Petrzelkova K.J."/>
            <person name="Pardy F."/>
            <person name="Fuh T."/>
            <person name="Niatou-Singa F.S."/>
            <person name="Gouil Q."/>
            <person name="Baker L."/>
            <person name="Ritchie M.E."/>
            <person name="Jex A.R."/>
            <person name="Gazzola D."/>
            <person name="Li H."/>
            <person name="Toshio Fujiwara R."/>
            <person name="Zhan B."/>
            <person name="Aroian R.V."/>
            <person name="Pafco B."/>
            <person name="Schwarz E.M."/>
        </authorList>
    </citation>
    <scope>NUCLEOTIDE SEQUENCE [LARGE SCALE GENOMIC DNA]</scope>
    <source>
        <strain evidence="1 2">Aroian</strain>
        <tissue evidence="1">Whole animal</tissue>
    </source>
</reference>